<comment type="similarity">
    <text evidence="1">Belongs to the outer membrane factor (OMF) (TC 1.B.17) family.</text>
</comment>
<dbReference type="EMBL" id="CP119075">
    <property type="protein sequence ID" value="WED66589.1"/>
    <property type="molecule type" value="Genomic_DNA"/>
</dbReference>
<evidence type="ECO:0000313" key="3">
    <source>
        <dbReference type="Proteomes" id="UP001218638"/>
    </source>
</evidence>
<dbReference type="KEGG" id="slom:PXH66_06970"/>
<dbReference type="GO" id="GO:0015562">
    <property type="term" value="F:efflux transmembrane transporter activity"/>
    <property type="evidence" value="ECO:0007669"/>
    <property type="project" value="InterPro"/>
</dbReference>
<reference evidence="2" key="1">
    <citation type="submission" date="2023-03" db="EMBL/GenBank/DDBJ databases">
        <title>Lomoglobus Profundus gen. nov., sp. nov., a novel member of the phylum Verrucomicrobia, isolated from deep-marine sediment of South China Sea.</title>
        <authorList>
            <person name="Ahmad T."/>
            <person name="Ishaq S.E."/>
            <person name="Wang F."/>
        </authorList>
    </citation>
    <scope>NUCLEOTIDE SEQUENCE</scope>
    <source>
        <strain evidence="2">LMO-M01</strain>
    </source>
</reference>
<dbReference type="AlphaFoldDB" id="A0AAF0CRA3"/>
<keyword evidence="3" id="KW-1185">Reference proteome</keyword>
<proteinExistence type="inferred from homology"/>
<dbReference type="InterPro" id="IPR010131">
    <property type="entry name" value="MdtP/NodT-like"/>
</dbReference>
<protein>
    <submittedName>
        <fullName evidence="2">TolC family protein</fullName>
    </submittedName>
</protein>
<evidence type="ECO:0000313" key="2">
    <source>
        <dbReference type="EMBL" id="WED66589.1"/>
    </source>
</evidence>
<dbReference type="InterPro" id="IPR003423">
    <property type="entry name" value="OMP_efflux"/>
</dbReference>
<sequence length="431" mass="45398">MSFHRHIFGFRRLGLGVTALCVAASGWSQSGVAPALSLPDALQKAASANPALHAERFRQNAAAALVEQADLRPNPTLDISVENAIGTGPFRGIDAFEATVQASQLIERGDKRARRVSLAESQHDLTINAFAVRRAEVLAATAEAFVAVLAAQERVALVREPLALAATTIESVQARVDAAVASPAESARARAALAMAQAEAARADAALVRARSTLASTWGGAATDVAHLNGKLHVPDALPDPTVYRARLAEHPRKLLAAAAVERDRAALALEQAHATQDITVGGGLRFFRSGSDAALVAGVSLPLPVRNRNQGNIRAARETLAGVELAADAVAIELRTAFDLAWQDLALAHQQVIAIRRDALPPTTAAHAIVREAYDSGQLPLLDVLDAQRALIALRRELLDASADYAIALARVESLTDPSFTSLSTLLAQP</sequence>
<dbReference type="Proteomes" id="UP001218638">
    <property type="component" value="Chromosome"/>
</dbReference>
<dbReference type="PANTHER" id="PTHR30203:SF24">
    <property type="entry name" value="BLR4935 PROTEIN"/>
    <property type="match status" value="1"/>
</dbReference>
<accession>A0AAF0CRA3</accession>
<gene>
    <name evidence="2" type="ORF">PXH66_06970</name>
</gene>
<dbReference type="RefSeq" id="WP_330927938.1">
    <property type="nucleotide sequence ID" value="NZ_CP119075.1"/>
</dbReference>
<evidence type="ECO:0000256" key="1">
    <source>
        <dbReference type="ARBA" id="ARBA00007613"/>
    </source>
</evidence>
<dbReference type="Gene3D" id="1.20.1600.10">
    <property type="entry name" value="Outer membrane efflux proteins (OEP)"/>
    <property type="match status" value="1"/>
</dbReference>
<dbReference type="Pfam" id="PF02321">
    <property type="entry name" value="OEP"/>
    <property type="match status" value="2"/>
</dbReference>
<name>A0AAF0CRA3_9BACT</name>
<organism evidence="2 3">
    <name type="scientific">Synoicihabitans lomoniglobus</name>
    <dbReference type="NCBI Taxonomy" id="2909285"/>
    <lineage>
        <taxon>Bacteria</taxon>
        <taxon>Pseudomonadati</taxon>
        <taxon>Verrucomicrobiota</taxon>
        <taxon>Opitutia</taxon>
        <taxon>Opitutales</taxon>
        <taxon>Opitutaceae</taxon>
        <taxon>Synoicihabitans</taxon>
    </lineage>
</organism>
<dbReference type="PANTHER" id="PTHR30203">
    <property type="entry name" value="OUTER MEMBRANE CATION EFFLUX PROTEIN"/>
    <property type="match status" value="1"/>
</dbReference>
<dbReference type="SUPFAM" id="SSF56954">
    <property type="entry name" value="Outer membrane efflux proteins (OEP)"/>
    <property type="match status" value="1"/>
</dbReference>